<dbReference type="RefSeq" id="WP_345969741.1">
    <property type="nucleotide sequence ID" value="NZ_CP147920.1"/>
</dbReference>
<proteinExistence type="predicted"/>
<gene>
    <name evidence="1" type="ORF">WCY31_10330</name>
</gene>
<accession>A0ABZ3HA77</accession>
<reference evidence="1 2" key="1">
    <citation type="submission" date="2024-03" db="EMBL/GenBank/DDBJ databases">
        <title>Sulfurimonas sp. HSL3-1.</title>
        <authorList>
            <person name="Wang S."/>
        </authorList>
    </citation>
    <scope>NUCLEOTIDE SEQUENCE [LARGE SCALE GENOMIC DNA]</scope>
    <source>
        <strain evidence="1 2">HSL3-1</strain>
    </source>
</reference>
<sequence>MKNASHILASLRQKPSFSKLAHFECIRRIQGLFPPHLQRLVRYGYFHNKILYFVLSHPGAKQEFDNIIASIKAPLKLYTPPECREHLPEDIRAFVTHRIEAAKSEDTGMIRDTEALYTERSEGAFGNEAHHPELHRLIERIREHIHARTDSEPA</sequence>
<protein>
    <submittedName>
        <fullName evidence="1">Uncharacterized protein</fullName>
    </submittedName>
</protein>
<keyword evidence="2" id="KW-1185">Reference proteome</keyword>
<evidence type="ECO:0000313" key="2">
    <source>
        <dbReference type="Proteomes" id="UP001447842"/>
    </source>
</evidence>
<dbReference type="EMBL" id="CP147920">
    <property type="protein sequence ID" value="XAU14635.1"/>
    <property type="molecule type" value="Genomic_DNA"/>
</dbReference>
<dbReference type="Proteomes" id="UP001447842">
    <property type="component" value="Chromosome"/>
</dbReference>
<evidence type="ECO:0000313" key="1">
    <source>
        <dbReference type="EMBL" id="XAU14635.1"/>
    </source>
</evidence>
<organism evidence="1 2">
    <name type="scientific">Sulfurimonas diazotrophicus</name>
    <dbReference type="NCBI Taxonomy" id="3131939"/>
    <lineage>
        <taxon>Bacteria</taxon>
        <taxon>Pseudomonadati</taxon>
        <taxon>Campylobacterota</taxon>
        <taxon>Epsilonproteobacteria</taxon>
        <taxon>Campylobacterales</taxon>
        <taxon>Sulfurimonadaceae</taxon>
        <taxon>Sulfurimonas</taxon>
    </lineage>
</organism>
<name>A0ABZ3HA77_9BACT</name>